<name>E8R0B2_ISOPI</name>
<dbReference type="NCBIfam" id="TIGR00966">
    <property type="entry name" value="transloc_SecF"/>
    <property type="match status" value="1"/>
</dbReference>
<dbReference type="PANTHER" id="PTHR30081:SF1">
    <property type="entry name" value="PROTEIN TRANSLOCASE SUBUNIT SECD"/>
    <property type="match status" value="1"/>
</dbReference>
<dbReference type="PANTHER" id="PTHR30081">
    <property type="entry name" value="PROTEIN-EXPORT MEMBRANE PROTEIN SEC"/>
    <property type="match status" value="1"/>
</dbReference>
<gene>
    <name evidence="9" type="primary">secD</name>
    <name evidence="13" type="ordered locus">Isop_1655</name>
</gene>
<dbReference type="eggNOG" id="COG0341">
    <property type="taxonomic scope" value="Bacteria"/>
</dbReference>
<reference evidence="13 14" key="2">
    <citation type="journal article" date="2011" name="Stand. Genomic Sci.">
        <title>Complete genome sequence of Isosphaera pallida type strain (IS1B).</title>
        <authorList>
            <consortium name="US DOE Joint Genome Institute (JGI-PGF)"/>
            <person name="Goker M."/>
            <person name="Cleland D."/>
            <person name="Saunders E."/>
            <person name="Lapidus A."/>
            <person name="Nolan M."/>
            <person name="Lucas S."/>
            <person name="Hammon N."/>
            <person name="Deshpande S."/>
            <person name="Cheng J.F."/>
            <person name="Tapia R."/>
            <person name="Han C."/>
            <person name="Goodwin L."/>
            <person name="Pitluck S."/>
            <person name="Liolios K."/>
            <person name="Pagani I."/>
            <person name="Ivanova N."/>
            <person name="Mavromatis K."/>
            <person name="Pati A."/>
            <person name="Chen A."/>
            <person name="Palaniappan K."/>
            <person name="Land M."/>
            <person name="Hauser L."/>
            <person name="Chang Y.J."/>
            <person name="Jeffries C.D."/>
            <person name="Detter J.C."/>
            <person name="Beck B."/>
            <person name="Woyke T."/>
            <person name="Bristow J."/>
            <person name="Eisen J.A."/>
            <person name="Markowitz V."/>
            <person name="Hugenholtz P."/>
            <person name="Kyrpides N.C."/>
            <person name="Klenk H.P."/>
        </authorList>
    </citation>
    <scope>NUCLEOTIDE SEQUENCE [LARGE SCALE GENOMIC DNA]</scope>
    <source>
        <strain evidence="14">ATCC 43644 / DSM 9630 / IS1B</strain>
    </source>
</reference>
<dbReference type="HOGENOM" id="CLU_007894_3_0_0"/>
<dbReference type="InParanoid" id="E8R0B2"/>
<dbReference type="InterPro" id="IPR048634">
    <property type="entry name" value="SecD_SecF_C"/>
</dbReference>
<dbReference type="InterPro" id="IPR022813">
    <property type="entry name" value="SecD/SecF_arch_bac"/>
</dbReference>
<dbReference type="SUPFAM" id="SSF82866">
    <property type="entry name" value="Multidrug efflux transporter AcrB transmembrane domain"/>
    <property type="match status" value="2"/>
</dbReference>
<proteinExistence type="inferred from homology"/>
<dbReference type="Gene3D" id="1.20.1640.10">
    <property type="entry name" value="Multidrug efflux transporter AcrB transmembrane domain"/>
    <property type="match status" value="2"/>
</dbReference>
<dbReference type="InterPro" id="IPR022646">
    <property type="entry name" value="SecD/SecF_CS"/>
</dbReference>
<dbReference type="STRING" id="575540.Isop_1655"/>
<protein>
    <recommendedName>
        <fullName evidence="9">Protein translocase subunit SecD</fullName>
    </recommendedName>
</protein>
<dbReference type="KEGG" id="ipa:Isop_1655"/>
<dbReference type="EMBL" id="CP002353">
    <property type="protein sequence ID" value="ADV62239.1"/>
    <property type="molecule type" value="Genomic_DNA"/>
</dbReference>
<comment type="caution">
    <text evidence="9">Lacks conserved residue(s) required for the propagation of feature annotation.</text>
</comment>
<dbReference type="Gene3D" id="3.30.1360.200">
    <property type="match status" value="1"/>
</dbReference>
<feature type="transmembrane region" description="Helical" evidence="9">
    <location>
        <begin position="464"/>
        <end position="485"/>
    </location>
</feature>
<feature type="compositionally biased region" description="Low complexity" evidence="10">
    <location>
        <begin position="695"/>
        <end position="709"/>
    </location>
</feature>
<feature type="transmembrane region" description="Helical" evidence="9">
    <location>
        <begin position="991"/>
        <end position="1017"/>
    </location>
</feature>
<evidence type="ECO:0000256" key="1">
    <source>
        <dbReference type="ARBA" id="ARBA00004651"/>
    </source>
</evidence>
<evidence type="ECO:0000256" key="4">
    <source>
        <dbReference type="ARBA" id="ARBA00022692"/>
    </source>
</evidence>
<evidence type="ECO:0000256" key="2">
    <source>
        <dbReference type="ARBA" id="ARBA00022448"/>
    </source>
</evidence>
<dbReference type="InterPro" id="IPR054384">
    <property type="entry name" value="SecDF_P1_head"/>
</dbReference>
<feature type="transmembrane region" description="Helical" evidence="9">
    <location>
        <begin position="949"/>
        <end position="970"/>
    </location>
</feature>
<dbReference type="InterPro" id="IPR005665">
    <property type="entry name" value="SecF_bac"/>
</dbReference>
<comment type="subunit">
    <text evidence="9">Forms a complex with SecF. Part of the essential Sec protein translocation apparatus which comprises SecA, SecYEG and auxiliary proteins SecDF. Other proteins may also be involved.</text>
</comment>
<feature type="transmembrane region" description="Helical" evidence="9">
    <location>
        <begin position="589"/>
        <end position="611"/>
    </location>
</feature>
<evidence type="ECO:0000256" key="3">
    <source>
        <dbReference type="ARBA" id="ARBA00022475"/>
    </source>
</evidence>
<feature type="transmembrane region" description="Helical" evidence="9">
    <location>
        <begin position="413"/>
        <end position="432"/>
    </location>
</feature>
<feature type="domain" description="Protein export membrane protein SecD/SecF C-terminal" evidence="11">
    <location>
        <begin position="398"/>
        <end position="560"/>
    </location>
</feature>
<feature type="region of interest" description="Disordered" evidence="10">
    <location>
        <begin position="679"/>
        <end position="715"/>
    </location>
</feature>
<dbReference type="FunFam" id="1.20.1640.10:FF:000004">
    <property type="entry name" value="Protein translocase subunit SecD"/>
    <property type="match status" value="1"/>
</dbReference>
<dbReference type="Gene3D" id="3.30.70.3220">
    <property type="match status" value="1"/>
</dbReference>
<reference key="1">
    <citation type="submission" date="2010-11" db="EMBL/GenBank/DDBJ databases">
        <title>The complete sequence of chromosome of Isophaera pallida ATCC 43644.</title>
        <authorList>
            <consortium name="US DOE Joint Genome Institute (JGI-PGF)"/>
            <person name="Lucas S."/>
            <person name="Copeland A."/>
            <person name="Lapidus A."/>
            <person name="Bruce D."/>
            <person name="Goodwin L."/>
            <person name="Pitluck S."/>
            <person name="Kyrpides N."/>
            <person name="Mavromatis K."/>
            <person name="Pagani I."/>
            <person name="Ivanova N."/>
            <person name="Saunders E."/>
            <person name="Brettin T."/>
            <person name="Detter J.C."/>
            <person name="Han C."/>
            <person name="Tapia R."/>
            <person name="Land M."/>
            <person name="Hauser L."/>
            <person name="Markowitz V."/>
            <person name="Cheng J.-F."/>
            <person name="Hugenholtz P."/>
            <person name="Woyke T."/>
            <person name="Wu D."/>
            <person name="Eisen J.A."/>
        </authorList>
    </citation>
    <scope>NUCLEOTIDE SEQUENCE</scope>
    <source>
        <strain>ATCC 43644</strain>
    </source>
</reference>
<evidence type="ECO:0000259" key="11">
    <source>
        <dbReference type="Pfam" id="PF02355"/>
    </source>
</evidence>
<dbReference type="OrthoDB" id="9805019at2"/>
<dbReference type="PRINTS" id="PR01755">
    <property type="entry name" value="SECFTRNLCASE"/>
</dbReference>
<accession>E8R0B2</accession>
<keyword evidence="5 9" id="KW-0653">Protein transport</keyword>
<evidence type="ECO:0000256" key="6">
    <source>
        <dbReference type="ARBA" id="ARBA00022989"/>
    </source>
</evidence>
<dbReference type="GO" id="GO:0005886">
    <property type="term" value="C:plasma membrane"/>
    <property type="evidence" value="ECO:0007669"/>
    <property type="project" value="UniProtKB-SubCell"/>
</dbReference>
<evidence type="ECO:0000256" key="9">
    <source>
        <dbReference type="HAMAP-Rule" id="MF_01463"/>
    </source>
</evidence>
<comment type="subcellular location">
    <subcellularLocation>
        <location evidence="9">Cell inner membrane</location>
        <topology evidence="9">Multi-pass membrane protein</topology>
    </subcellularLocation>
    <subcellularLocation>
        <location evidence="1">Cell membrane</location>
        <topology evidence="1">Multi-pass membrane protein</topology>
    </subcellularLocation>
</comment>
<sequence>MKHHGSRLTVIALSALLAAWLIYPPEERLKLGIDLSGGTILVYQATVDSGSLDPAADDPNATPSGSAAPGSLDDLIVSLKQRLNPDGLKDITIRSAGENRLEILLPRATPEEVEDIKRRMTDVGSLEFRILANRRDDRSQIEALEADRNEAVLPRLRSNYLFVKLGEQLTGSGEGVSHTSTTLTDLSKNLVRNAYAGKAKLRITGTRPGSTRAETQEFAILRNSSNTFTVKGTIPFEKVTSYELRYIPSEMSTTPDPSDPQSPYVRRVQRGPGHEEFFILAKRDRYNVTGEYLRSVRQEIDDQLKNAVGFSFNTAGARRFGELTRQYQPKEDGRFRYMLAIVLDNVVMSAPFLNAVIKDRGIISGGQNGFSNAEIKYLIDILRSGSLPATLDPNPLFEETIGPTLGEDTINKGVRAIFVSMLLVPIFMIFYYGRYAGVIAVFALALNMLLLLAAMSLGQATFTLPGLAGLALTIGMAVDANILIFERIREEKNRGAGLAQQVRSGFDRAWSTILDANLTTIFAGLILLYLGTEEIKGFAITLILGLIWNMLTAVVYSRWIFEYLLHKRWIKEFRFASVLTKPSIDFLGLWYWFQAVSLTLIVVGLVAVTSLGGRLLNIDFTGGTLVTIRLKDQSSSLENLTATEVDRVREFLKLNDSQRIAWVREQSRNLPDVTVETLNVERPSNQTKAKADPATGQTPTTPSTETTTPGTGGGYRFNIRTTDTNPQEVQARIIEAFGAVLERPAMRFGQVEAIPPADSSNPSSSPSSRFAGGFAFPLNVSVPLAPSRVADLFARILGSNDPGPAIENPESRFEIVRATIEADAGPDTPTTSLVLRTDLPPDTIRPKLERLVTDVPNTPSLLFERLTNFGGVVAGETQLLAIYAVLASWIAIAAYLWLRFKSLAWGIAAIVALVHDVLITLGFIAMAHYLSVVPVVSQILMIEPFKIDLPMVAAFLTLIGYSVNDKIVIFDRIREIRGKSPFLTTQNINDAINVTLSRTILTSLTTWFVVTLLYFFGGEGIHGFAYCLVIGIVTGTYSSVAISATVLAALLAKPSPGGKAKVESSLVKPTASNA</sequence>
<dbReference type="Pfam" id="PF22599">
    <property type="entry name" value="SecDF_P1_head"/>
    <property type="match status" value="1"/>
</dbReference>
<feature type="transmembrane region" description="Helical" evidence="9">
    <location>
        <begin position="513"/>
        <end position="532"/>
    </location>
</feature>
<keyword evidence="2 9" id="KW-0813">Transport</keyword>
<evidence type="ECO:0000256" key="7">
    <source>
        <dbReference type="ARBA" id="ARBA00023010"/>
    </source>
</evidence>
<dbReference type="NCBIfam" id="TIGR00916">
    <property type="entry name" value="2A0604s01"/>
    <property type="match status" value="1"/>
</dbReference>
<feature type="region of interest" description="Disordered" evidence="10">
    <location>
        <begin position="1055"/>
        <end position="1074"/>
    </location>
</feature>
<feature type="transmembrane region" description="Helical" evidence="9">
    <location>
        <begin position="439"/>
        <end position="458"/>
    </location>
</feature>
<feature type="transmembrane region" description="Helical" evidence="9">
    <location>
        <begin position="905"/>
        <end position="929"/>
    </location>
</feature>
<feature type="transmembrane region" description="Helical" evidence="9">
    <location>
        <begin position="880"/>
        <end position="898"/>
    </location>
</feature>
<keyword evidence="3 9" id="KW-1003">Cell membrane</keyword>
<dbReference type="InterPro" id="IPR005791">
    <property type="entry name" value="SecD"/>
</dbReference>
<dbReference type="InterPro" id="IPR022645">
    <property type="entry name" value="SecD/SecF_bac"/>
</dbReference>
<feature type="domain" description="Protein export membrane protein SecD/SecF C-terminal" evidence="11">
    <location>
        <begin position="868"/>
        <end position="1050"/>
    </location>
</feature>
<dbReference type="Proteomes" id="UP000008631">
    <property type="component" value="Chromosome"/>
</dbReference>
<evidence type="ECO:0000313" key="13">
    <source>
        <dbReference type="EMBL" id="ADV62239.1"/>
    </source>
</evidence>
<feature type="transmembrane region" description="Helical" evidence="9">
    <location>
        <begin position="1023"/>
        <end position="1051"/>
    </location>
</feature>
<dbReference type="GO" id="GO:0065002">
    <property type="term" value="P:intracellular protein transmembrane transport"/>
    <property type="evidence" value="ECO:0007669"/>
    <property type="project" value="UniProtKB-UniRule"/>
</dbReference>
<dbReference type="Pfam" id="PF02355">
    <property type="entry name" value="SecD_SecF_C"/>
    <property type="match status" value="2"/>
</dbReference>
<dbReference type="FunCoup" id="E8R0B2">
    <property type="interactions" value="233"/>
</dbReference>
<dbReference type="GO" id="GO:0015450">
    <property type="term" value="F:protein-transporting ATPase activity"/>
    <property type="evidence" value="ECO:0007669"/>
    <property type="project" value="InterPro"/>
</dbReference>
<evidence type="ECO:0000256" key="8">
    <source>
        <dbReference type="ARBA" id="ARBA00023136"/>
    </source>
</evidence>
<dbReference type="GO" id="GO:0006605">
    <property type="term" value="P:protein targeting"/>
    <property type="evidence" value="ECO:0007669"/>
    <property type="project" value="UniProtKB-UniRule"/>
</dbReference>
<dbReference type="HAMAP" id="MF_01463_B">
    <property type="entry name" value="SecD_B"/>
    <property type="match status" value="1"/>
</dbReference>
<evidence type="ECO:0000313" key="14">
    <source>
        <dbReference type="Proteomes" id="UP000008631"/>
    </source>
</evidence>
<keyword evidence="7 9" id="KW-0811">Translocation</keyword>
<feature type="transmembrane region" description="Helical" evidence="9">
    <location>
        <begin position="538"/>
        <end position="561"/>
    </location>
</feature>
<organism evidence="13 14">
    <name type="scientific">Isosphaera pallida (strain ATCC 43644 / DSM 9630 / IS1B)</name>
    <dbReference type="NCBI Taxonomy" id="575540"/>
    <lineage>
        <taxon>Bacteria</taxon>
        <taxon>Pseudomonadati</taxon>
        <taxon>Planctomycetota</taxon>
        <taxon>Planctomycetia</taxon>
        <taxon>Isosphaerales</taxon>
        <taxon>Isosphaeraceae</taxon>
        <taxon>Isosphaera</taxon>
    </lineage>
</organism>
<comment type="similarity">
    <text evidence="9">Belongs to the SecD/SecF family. SecD subfamily.</text>
</comment>
<dbReference type="AlphaFoldDB" id="E8R0B2"/>
<dbReference type="InterPro" id="IPR055344">
    <property type="entry name" value="SecD_SecF_C_bact"/>
</dbReference>
<evidence type="ECO:0000256" key="10">
    <source>
        <dbReference type="SAM" id="MobiDB-lite"/>
    </source>
</evidence>
<dbReference type="eggNOG" id="COG0342">
    <property type="taxonomic scope" value="Bacteria"/>
</dbReference>
<comment type="function">
    <text evidence="9">Part of the Sec protein translocase complex. Interacts with the SecYEG preprotein conducting channel. SecDF uses the proton motive force (PMF) to complete protein translocation after the ATP-dependent function of SecA.</text>
</comment>
<dbReference type="NCBIfam" id="TIGR01129">
    <property type="entry name" value="secD"/>
    <property type="match status" value="1"/>
</dbReference>
<keyword evidence="14" id="KW-1185">Reference proteome</keyword>
<dbReference type="GO" id="GO:0043952">
    <property type="term" value="P:protein transport by the Sec complex"/>
    <property type="evidence" value="ECO:0007669"/>
    <property type="project" value="UniProtKB-UniRule"/>
</dbReference>
<keyword evidence="6 9" id="KW-1133">Transmembrane helix</keyword>
<dbReference type="Pfam" id="PF07549">
    <property type="entry name" value="Sec_GG"/>
    <property type="match status" value="2"/>
</dbReference>
<evidence type="ECO:0000259" key="12">
    <source>
        <dbReference type="Pfam" id="PF22599"/>
    </source>
</evidence>
<evidence type="ECO:0000256" key="5">
    <source>
        <dbReference type="ARBA" id="ARBA00022927"/>
    </source>
</evidence>
<keyword evidence="9" id="KW-0997">Cell inner membrane</keyword>
<feature type="domain" description="SecDF P1 head subdomain" evidence="12">
    <location>
        <begin position="280"/>
        <end position="389"/>
    </location>
</feature>
<keyword evidence="4 9" id="KW-0812">Transmembrane</keyword>
<keyword evidence="8 9" id="KW-0472">Membrane</keyword>